<dbReference type="AlphaFoldDB" id="A0A7X4GL00"/>
<dbReference type="RefSeq" id="WP_161012026.1">
    <property type="nucleotide sequence ID" value="NZ_WWCK01000001.1"/>
</dbReference>
<keyword evidence="2" id="KW-1185">Reference proteome</keyword>
<dbReference type="Proteomes" id="UP000450012">
    <property type="component" value="Unassembled WGS sequence"/>
</dbReference>
<protein>
    <submittedName>
        <fullName evidence="1">Uncharacterized protein</fullName>
    </submittedName>
</protein>
<evidence type="ECO:0000313" key="1">
    <source>
        <dbReference type="EMBL" id="MYM65412.1"/>
    </source>
</evidence>
<organism evidence="1 2">
    <name type="scientific">Duganella rivi</name>
    <dbReference type="NCBI Taxonomy" id="2666083"/>
    <lineage>
        <taxon>Bacteria</taxon>
        <taxon>Pseudomonadati</taxon>
        <taxon>Pseudomonadota</taxon>
        <taxon>Betaproteobacteria</taxon>
        <taxon>Burkholderiales</taxon>
        <taxon>Oxalobacteraceae</taxon>
        <taxon>Telluria group</taxon>
        <taxon>Duganella</taxon>
    </lineage>
</organism>
<evidence type="ECO:0000313" key="2">
    <source>
        <dbReference type="Proteomes" id="UP000450012"/>
    </source>
</evidence>
<reference evidence="1 2" key="1">
    <citation type="submission" date="2019-12" db="EMBL/GenBank/DDBJ databases">
        <title>Novel species isolated from a subtropical stream in China.</title>
        <authorList>
            <person name="Lu H."/>
        </authorList>
    </citation>
    <scope>NUCLEOTIDE SEQUENCE [LARGE SCALE GENOMIC DNA]</scope>
    <source>
        <strain evidence="1 2">FT55W</strain>
    </source>
</reference>
<sequence>MKAALFGPVSPSTTLAAAVVQEPYDQIPGVHRAIATLACGKRLERRTVFLSEDAWKAAWRLCKANNISTSKLLESLVIEADKRNIKVKESK</sequence>
<gene>
    <name evidence="1" type="ORF">GTP45_01015</name>
</gene>
<dbReference type="EMBL" id="WWCK01000001">
    <property type="protein sequence ID" value="MYM65412.1"/>
    <property type="molecule type" value="Genomic_DNA"/>
</dbReference>
<accession>A0A7X4GL00</accession>
<comment type="caution">
    <text evidence="1">The sequence shown here is derived from an EMBL/GenBank/DDBJ whole genome shotgun (WGS) entry which is preliminary data.</text>
</comment>
<proteinExistence type="predicted"/>
<name>A0A7X4GL00_9BURK</name>